<evidence type="ECO:0000313" key="3">
    <source>
        <dbReference type="EMBL" id="QIQ01917.1"/>
    </source>
</evidence>
<reference evidence="3 4" key="1">
    <citation type="submission" date="2020-03" db="EMBL/GenBank/DDBJ databases">
        <title>A novel species.</title>
        <authorList>
            <person name="Gao J."/>
        </authorList>
    </citation>
    <scope>NUCLEOTIDE SEQUENCE [LARGE SCALE GENOMIC DNA]</scope>
    <source>
        <strain evidence="3 4">QMT-12</strain>
    </source>
</reference>
<dbReference type="PANTHER" id="PTHR30383:SF5">
    <property type="entry name" value="SGNH HYDROLASE-TYPE ESTERASE DOMAIN-CONTAINING PROTEIN"/>
    <property type="match status" value="1"/>
</dbReference>
<organism evidence="3 4">
    <name type="scientific">Streptomyces liangshanensis</name>
    <dbReference type="NCBI Taxonomy" id="2717324"/>
    <lineage>
        <taxon>Bacteria</taxon>
        <taxon>Bacillati</taxon>
        <taxon>Actinomycetota</taxon>
        <taxon>Actinomycetes</taxon>
        <taxon>Kitasatosporales</taxon>
        <taxon>Streptomycetaceae</taxon>
        <taxon>Streptomyces</taxon>
    </lineage>
</organism>
<accession>A0A6G9GVG0</accession>
<keyword evidence="3" id="KW-0378">Hydrolase</keyword>
<proteinExistence type="predicted"/>
<name>A0A6G9GVG0_9ACTN</name>
<dbReference type="KEGG" id="slia:HA039_06075"/>
<dbReference type="InterPro" id="IPR013830">
    <property type="entry name" value="SGNH_hydro"/>
</dbReference>
<feature type="signal peptide" evidence="1">
    <location>
        <begin position="1"/>
        <end position="29"/>
    </location>
</feature>
<dbReference type="RefSeq" id="WP_167024879.1">
    <property type="nucleotide sequence ID" value="NZ_CP050177.1"/>
</dbReference>
<dbReference type="EMBL" id="CP050177">
    <property type="protein sequence ID" value="QIQ01917.1"/>
    <property type="molecule type" value="Genomic_DNA"/>
</dbReference>
<dbReference type="InterPro" id="IPR051532">
    <property type="entry name" value="Ester_Hydrolysis_Enzymes"/>
</dbReference>
<keyword evidence="4" id="KW-1185">Reference proteome</keyword>
<sequence>MQQPTRRSVIVTGALATAAVALGRFPASAAVPGQSNGGVRVMPLGDSITDGFTPYPGGYRVRLWQLLAAGGYTVDFVGTQTNGPTALGDRDHEGHSGWRIDQLDTNINTWLGQTDPRTVLLLIGTNDLNQNYDIANAPRRLSALIDKIRAAKPRSELFVATIPPQSNATLEGRVRAYNAAIPSVVAQKGSRVHLVKMYDALTTSDLADGIHPTKAGYEKMASVWFNALRSVPSSLAPLAATRTAAR</sequence>
<feature type="chain" id="PRO_5026103471" evidence="1">
    <location>
        <begin position="30"/>
        <end position="246"/>
    </location>
</feature>
<keyword evidence="1" id="KW-0732">Signal</keyword>
<dbReference type="Proteomes" id="UP000501179">
    <property type="component" value="Chromosome"/>
</dbReference>
<dbReference type="Pfam" id="PF13472">
    <property type="entry name" value="Lipase_GDSL_2"/>
    <property type="match status" value="1"/>
</dbReference>
<dbReference type="PANTHER" id="PTHR30383">
    <property type="entry name" value="THIOESTERASE 1/PROTEASE 1/LYSOPHOSPHOLIPASE L1"/>
    <property type="match status" value="1"/>
</dbReference>
<dbReference type="CDD" id="cd01833">
    <property type="entry name" value="XynB_like"/>
    <property type="match status" value="1"/>
</dbReference>
<gene>
    <name evidence="3" type="ORF">HA039_06075</name>
</gene>
<dbReference type="InterPro" id="IPR006311">
    <property type="entry name" value="TAT_signal"/>
</dbReference>
<dbReference type="Gene3D" id="3.40.50.1110">
    <property type="entry name" value="SGNH hydrolase"/>
    <property type="match status" value="1"/>
</dbReference>
<dbReference type="GO" id="GO:0004622">
    <property type="term" value="F:phosphatidylcholine lysophospholipase activity"/>
    <property type="evidence" value="ECO:0007669"/>
    <property type="project" value="TreeGrafter"/>
</dbReference>
<dbReference type="AlphaFoldDB" id="A0A6G9GVG0"/>
<dbReference type="InterPro" id="IPR036514">
    <property type="entry name" value="SGNH_hydro_sf"/>
</dbReference>
<feature type="domain" description="SGNH hydrolase-type esterase" evidence="2">
    <location>
        <begin position="44"/>
        <end position="218"/>
    </location>
</feature>
<dbReference type="SUPFAM" id="SSF52266">
    <property type="entry name" value="SGNH hydrolase"/>
    <property type="match status" value="1"/>
</dbReference>
<dbReference type="PROSITE" id="PS51318">
    <property type="entry name" value="TAT"/>
    <property type="match status" value="1"/>
</dbReference>
<evidence type="ECO:0000256" key="1">
    <source>
        <dbReference type="SAM" id="SignalP"/>
    </source>
</evidence>
<evidence type="ECO:0000259" key="2">
    <source>
        <dbReference type="Pfam" id="PF13472"/>
    </source>
</evidence>
<evidence type="ECO:0000313" key="4">
    <source>
        <dbReference type="Proteomes" id="UP000501179"/>
    </source>
</evidence>
<protein>
    <submittedName>
        <fullName evidence="3">SGNH hydrolase</fullName>
    </submittedName>
</protein>